<dbReference type="AlphaFoldDB" id="A0A920CI37"/>
<proteinExistence type="predicted"/>
<name>A0A920CI37_9BACL</name>
<dbReference type="RefSeq" id="WP_301625180.1">
    <property type="nucleotide sequence ID" value="NZ_BORS01000002.1"/>
</dbReference>
<dbReference type="PANTHER" id="PTHR43077:SF10">
    <property type="entry name" value="TRANSPORT PERMEASE PROTEIN"/>
    <property type="match status" value="1"/>
</dbReference>
<dbReference type="PANTHER" id="PTHR43077">
    <property type="entry name" value="TRANSPORT PERMEASE YVFS-RELATED"/>
    <property type="match status" value="1"/>
</dbReference>
<dbReference type="Proteomes" id="UP000678895">
    <property type="component" value="Unassembled WGS sequence"/>
</dbReference>
<dbReference type="Pfam" id="PF12698">
    <property type="entry name" value="ABC2_membrane_3"/>
    <property type="match status" value="1"/>
</dbReference>
<feature type="transmembrane region" description="Helical" evidence="5">
    <location>
        <begin position="222"/>
        <end position="240"/>
    </location>
</feature>
<dbReference type="EMBL" id="BORS01000002">
    <property type="protein sequence ID" value="GIO41156.1"/>
    <property type="molecule type" value="Genomic_DNA"/>
</dbReference>
<dbReference type="InterPro" id="IPR051328">
    <property type="entry name" value="T7SS_ABC-Transporter"/>
</dbReference>
<protein>
    <recommendedName>
        <fullName evidence="6">ABC-2 type transporter transmembrane domain-containing protein</fullName>
    </recommendedName>
</protein>
<evidence type="ECO:0000256" key="5">
    <source>
        <dbReference type="SAM" id="Phobius"/>
    </source>
</evidence>
<organism evidence="7 8">
    <name type="scientific">Paenibacillus apis</name>
    <dbReference type="NCBI Taxonomy" id="1792174"/>
    <lineage>
        <taxon>Bacteria</taxon>
        <taxon>Bacillati</taxon>
        <taxon>Bacillota</taxon>
        <taxon>Bacilli</taxon>
        <taxon>Bacillales</taxon>
        <taxon>Paenibacillaceae</taxon>
        <taxon>Paenibacillus</taxon>
    </lineage>
</organism>
<feature type="transmembrane region" description="Helical" evidence="5">
    <location>
        <begin position="301"/>
        <end position="324"/>
    </location>
</feature>
<evidence type="ECO:0000256" key="1">
    <source>
        <dbReference type="ARBA" id="ARBA00004141"/>
    </source>
</evidence>
<sequence length="421" mass="46759">MLTFIFKDLLLFWRNRKEILTVLVTPIVLIVILSFAFSGVAGGSTSPLDLKLAIVNQDAEEAGIRQFIADIERLEDQTAAQALMEHSADMKPIAFLEQYLYRPEVADWLTVYELSESEALQQLKEKKIDGWIKIPQGYTYDMLNAIMLDKEASAVSLPFVVAENSMNVTVIQMMISEFFDQMNFQLALQHSGGDRTAAEAVAMPEGGREALEGAEPFTMGQYFTMAMGALFSLFIASTVAEKTGAEKREEVIKRIVAANTKPMSYLMGKTCATFVLVWLQFSFVVIVSHLLLGLFTGKPLSFWIGLLLMITVYALTVAGISAFYTSISLRTNKMDAANGLILLFTMALGILGGNFVPIYLFPEWLQRISEWTPNGLMLSTVIEWIQLERGTSLGMPLVVLSLVGILFLFAGMLLYPKRGEA</sequence>
<dbReference type="GO" id="GO:0140359">
    <property type="term" value="F:ABC-type transporter activity"/>
    <property type="evidence" value="ECO:0007669"/>
    <property type="project" value="InterPro"/>
</dbReference>
<keyword evidence="4 5" id="KW-0472">Membrane</keyword>
<feature type="transmembrane region" description="Helical" evidence="5">
    <location>
        <begin position="336"/>
        <end position="361"/>
    </location>
</feature>
<feature type="transmembrane region" description="Helical" evidence="5">
    <location>
        <begin position="393"/>
        <end position="415"/>
    </location>
</feature>
<feature type="domain" description="ABC-2 type transporter transmembrane" evidence="6">
    <location>
        <begin position="19"/>
        <end position="412"/>
    </location>
</feature>
<evidence type="ECO:0000313" key="7">
    <source>
        <dbReference type="EMBL" id="GIO41156.1"/>
    </source>
</evidence>
<accession>A0A920CI37</accession>
<reference evidence="7" key="1">
    <citation type="submission" date="2021-03" db="EMBL/GenBank/DDBJ databases">
        <title>Antimicrobial resistance genes in bacteria isolated from Japanese honey, and their potential for conferring macrolide and lincosamide resistance in the American foulbrood pathogen Paenibacillus larvae.</title>
        <authorList>
            <person name="Okamoto M."/>
            <person name="Kumagai M."/>
            <person name="Kanamori H."/>
            <person name="Takamatsu D."/>
        </authorList>
    </citation>
    <scope>NUCLEOTIDE SEQUENCE</scope>
    <source>
        <strain evidence="7">J41TS4</strain>
    </source>
</reference>
<feature type="transmembrane region" description="Helical" evidence="5">
    <location>
        <begin position="20"/>
        <end position="41"/>
    </location>
</feature>
<evidence type="ECO:0000259" key="6">
    <source>
        <dbReference type="Pfam" id="PF12698"/>
    </source>
</evidence>
<evidence type="ECO:0000313" key="8">
    <source>
        <dbReference type="Proteomes" id="UP000678895"/>
    </source>
</evidence>
<comment type="caution">
    <text evidence="7">The sequence shown here is derived from an EMBL/GenBank/DDBJ whole genome shotgun (WGS) entry which is preliminary data.</text>
</comment>
<evidence type="ECO:0000256" key="3">
    <source>
        <dbReference type="ARBA" id="ARBA00022989"/>
    </source>
</evidence>
<keyword evidence="2 5" id="KW-0812">Transmembrane</keyword>
<dbReference type="InterPro" id="IPR013525">
    <property type="entry name" value="ABC2_TM"/>
</dbReference>
<feature type="transmembrane region" description="Helical" evidence="5">
    <location>
        <begin position="271"/>
        <end position="295"/>
    </location>
</feature>
<keyword evidence="3 5" id="KW-1133">Transmembrane helix</keyword>
<dbReference type="GO" id="GO:0016020">
    <property type="term" value="C:membrane"/>
    <property type="evidence" value="ECO:0007669"/>
    <property type="project" value="UniProtKB-SubCell"/>
</dbReference>
<gene>
    <name evidence="7" type="ORF">J41TS4_09140</name>
</gene>
<keyword evidence="8" id="KW-1185">Reference proteome</keyword>
<evidence type="ECO:0000256" key="4">
    <source>
        <dbReference type="ARBA" id="ARBA00023136"/>
    </source>
</evidence>
<evidence type="ECO:0000256" key="2">
    <source>
        <dbReference type="ARBA" id="ARBA00022692"/>
    </source>
</evidence>
<comment type="subcellular location">
    <subcellularLocation>
        <location evidence="1">Membrane</location>
        <topology evidence="1">Multi-pass membrane protein</topology>
    </subcellularLocation>
</comment>